<dbReference type="STRING" id="147828.A0A4V3SCS4"/>
<gene>
    <name evidence="6" type="ORF">CRM22_009808</name>
</gene>
<evidence type="ECO:0000256" key="4">
    <source>
        <dbReference type="ARBA" id="ARBA00035302"/>
    </source>
</evidence>
<keyword evidence="3 5" id="KW-0687">Ribonucleoprotein</keyword>
<comment type="caution">
    <text evidence="6">The sequence shown here is derived from an EMBL/GenBank/DDBJ whole genome shotgun (WGS) entry which is preliminary data.</text>
</comment>
<keyword evidence="7" id="KW-1185">Reference proteome</keyword>
<dbReference type="InterPro" id="IPR036920">
    <property type="entry name" value="Ribosomal_uL16_sf"/>
</dbReference>
<dbReference type="AlphaFoldDB" id="A0A4V3SCS4"/>
<evidence type="ECO:0000256" key="3">
    <source>
        <dbReference type="ARBA" id="ARBA00023274"/>
    </source>
</evidence>
<dbReference type="GO" id="GO:0032543">
    <property type="term" value="P:mitochondrial translation"/>
    <property type="evidence" value="ECO:0007669"/>
    <property type="project" value="TreeGrafter"/>
</dbReference>
<sequence>MLTLLESSLLRNVCKKWFSKNVFIFPATFTVNNGSQPTRWLSSHFRSEYYPFVSWKVRGELDVVEFPPERRKLHPLQRSPYTNTGTRPVKHARHLIDYRGPELVRNQLNYGQYGVQALDGGELLFGHLEMLRLTINRHLDEKRMFAVWGVESPWKAKTRRSQGKRMGGGKPDIHHYVTPIKSGRIIVELGGYLDWQEAYRVLSRVAEKLPFPARFVSQELLDCEKRIEGYIAAKNVNPFADARQALYHNYAGCHQFISPYHLEWNTTKYI</sequence>
<accession>A0A4V3SCS4</accession>
<name>A0A4V3SCS4_OPIFE</name>
<organism evidence="6 7">
    <name type="scientific">Opisthorchis felineus</name>
    <dbReference type="NCBI Taxonomy" id="147828"/>
    <lineage>
        <taxon>Eukaryota</taxon>
        <taxon>Metazoa</taxon>
        <taxon>Spiralia</taxon>
        <taxon>Lophotrochozoa</taxon>
        <taxon>Platyhelminthes</taxon>
        <taxon>Trematoda</taxon>
        <taxon>Digenea</taxon>
        <taxon>Opisthorchiida</taxon>
        <taxon>Opisthorchiata</taxon>
        <taxon>Opisthorchiidae</taxon>
        <taxon>Opisthorchis</taxon>
    </lineage>
</organism>
<dbReference type="Proteomes" id="UP000308267">
    <property type="component" value="Unassembled WGS sequence"/>
</dbReference>
<dbReference type="PANTHER" id="PTHR12220">
    <property type="entry name" value="50S/60S RIBOSOMAL PROTEIN L16"/>
    <property type="match status" value="1"/>
</dbReference>
<evidence type="ECO:0000313" key="7">
    <source>
        <dbReference type="Proteomes" id="UP000308267"/>
    </source>
</evidence>
<dbReference type="PRINTS" id="PR00060">
    <property type="entry name" value="RIBOSOMALL16"/>
</dbReference>
<dbReference type="PANTHER" id="PTHR12220:SF13">
    <property type="entry name" value="LARGE RIBOSOMAL SUBUNIT PROTEIN UL16M"/>
    <property type="match status" value="1"/>
</dbReference>
<evidence type="ECO:0000313" key="6">
    <source>
        <dbReference type="EMBL" id="TGZ57904.1"/>
    </source>
</evidence>
<dbReference type="InterPro" id="IPR047873">
    <property type="entry name" value="Ribosomal_uL16"/>
</dbReference>
<dbReference type="GO" id="GO:0005762">
    <property type="term" value="C:mitochondrial large ribosomal subunit"/>
    <property type="evidence" value="ECO:0007669"/>
    <property type="project" value="TreeGrafter"/>
</dbReference>
<evidence type="ECO:0000256" key="1">
    <source>
        <dbReference type="ARBA" id="ARBA00008931"/>
    </source>
</evidence>
<dbReference type="InterPro" id="IPR000114">
    <property type="entry name" value="Ribosomal_uL16_bact-type"/>
</dbReference>
<dbReference type="Pfam" id="PF00252">
    <property type="entry name" value="Ribosomal_L16"/>
    <property type="match status" value="1"/>
</dbReference>
<evidence type="ECO:0000256" key="2">
    <source>
        <dbReference type="ARBA" id="ARBA00022980"/>
    </source>
</evidence>
<evidence type="ECO:0000256" key="5">
    <source>
        <dbReference type="RuleBase" id="RU004413"/>
    </source>
</evidence>
<dbReference type="Gene3D" id="3.90.1170.10">
    <property type="entry name" value="Ribosomal protein L10e/L16"/>
    <property type="match status" value="1"/>
</dbReference>
<proteinExistence type="inferred from homology"/>
<dbReference type="SUPFAM" id="SSF54686">
    <property type="entry name" value="Ribosomal protein L16p/L10e"/>
    <property type="match status" value="1"/>
</dbReference>
<reference evidence="6 7" key="1">
    <citation type="journal article" date="2019" name="BMC Genomics">
        <title>New insights from Opisthorchis felineus genome: update on genomics of the epidemiologically important liver flukes.</title>
        <authorList>
            <person name="Ershov N.I."/>
            <person name="Mordvinov V.A."/>
            <person name="Prokhortchouk E.B."/>
            <person name="Pakharukova M.Y."/>
            <person name="Gunbin K.V."/>
            <person name="Ustyantsev K."/>
            <person name="Genaev M.A."/>
            <person name="Blinov A.G."/>
            <person name="Mazur A."/>
            <person name="Boulygina E."/>
            <person name="Tsygankova S."/>
            <person name="Khrameeva E."/>
            <person name="Chekanov N."/>
            <person name="Fan G."/>
            <person name="Xiao A."/>
            <person name="Zhang H."/>
            <person name="Xu X."/>
            <person name="Yang H."/>
            <person name="Solovyev V."/>
            <person name="Lee S.M."/>
            <person name="Liu X."/>
            <person name="Afonnikov D.A."/>
            <person name="Skryabin K.G."/>
        </authorList>
    </citation>
    <scope>NUCLEOTIDE SEQUENCE [LARGE SCALE GENOMIC DNA]</scope>
    <source>
        <strain evidence="6">AK-0245</strain>
        <tissue evidence="6">Whole organism</tissue>
    </source>
</reference>
<keyword evidence="2 5" id="KW-0689">Ribosomal protein</keyword>
<dbReference type="OrthoDB" id="268521at2759"/>
<protein>
    <recommendedName>
        <fullName evidence="4">Large ribosomal subunit protein uL16m</fullName>
    </recommendedName>
</protein>
<dbReference type="GO" id="GO:0003735">
    <property type="term" value="F:structural constituent of ribosome"/>
    <property type="evidence" value="ECO:0007669"/>
    <property type="project" value="InterPro"/>
</dbReference>
<dbReference type="GO" id="GO:0019843">
    <property type="term" value="F:rRNA binding"/>
    <property type="evidence" value="ECO:0007669"/>
    <property type="project" value="InterPro"/>
</dbReference>
<comment type="similarity">
    <text evidence="1 5">Belongs to the universal ribosomal protein uL16 family.</text>
</comment>
<dbReference type="EMBL" id="SJOL01009386">
    <property type="protein sequence ID" value="TGZ57904.1"/>
    <property type="molecule type" value="Genomic_DNA"/>
</dbReference>